<dbReference type="EMBL" id="KN817530">
    <property type="protein sequence ID" value="KJA25780.1"/>
    <property type="molecule type" value="Genomic_DNA"/>
</dbReference>
<comment type="catalytic activity">
    <reaction evidence="5">
        <text>octanoyl-[ACP] + L-lysyl-[protein] = N(6)-octanoyl-L-lysyl-[protein] + holo-[ACP] + H(+)</text>
        <dbReference type="Rhea" id="RHEA:17665"/>
        <dbReference type="Rhea" id="RHEA-COMP:9636"/>
        <dbReference type="Rhea" id="RHEA-COMP:9685"/>
        <dbReference type="Rhea" id="RHEA-COMP:9752"/>
        <dbReference type="Rhea" id="RHEA-COMP:9928"/>
        <dbReference type="ChEBI" id="CHEBI:15378"/>
        <dbReference type="ChEBI" id="CHEBI:29969"/>
        <dbReference type="ChEBI" id="CHEBI:64479"/>
        <dbReference type="ChEBI" id="CHEBI:78463"/>
        <dbReference type="ChEBI" id="CHEBI:78809"/>
        <dbReference type="EC" id="2.3.1.181"/>
    </reaction>
</comment>
<dbReference type="InterPro" id="IPR045864">
    <property type="entry name" value="aa-tRNA-synth_II/BPL/LPL"/>
</dbReference>
<evidence type="ECO:0000256" key="5">
    <source>
        <dbReference type="PIRNR" id="PIRNR016262"/>
    </source>
</evidence>
<dbReference type="PROSITE" id="PS01313">
    <property type="entry name" value="LIPB"/>
    <property type="match status" value="1"/>
</dbReference>
<comment type="pathway">
    <text evidence="1 5">Protein modification; protein lipoylation via endogenous pathway; protein N(6)-(lipoyl)lysine from octanoyl-[acyl-carrier-protein]: step 1/2.</text>
</comment>
<dbReference type="UniPathway" id="UPA00538">
    <property type="reaction ID" value="UER00592"/>
</dbReference>
<evidence type="ECO:0000256" key="2">
    <source>
        <dbReference type="ARBA" id="ARBA00007907"/>
    </source>
</evidence>
<feature type="domain" description="BPL/LPL catalytic" evidence="9">
    <location>
        <begin position="38"/>
        <end position="224"/>
    </location>
</feature>
<feature type="binding site" evidence="7">
    <location>
        <begin position="83"/>
        <end position="90"/>
    </location>
    <ligand>
        <name>substrate</name>
    </ligand>
</feature>
<feature type="active site" description="Acyl-thioester intermediate" evidence="6">
    <location>
        <position position="185"/>
    </location>
</feature>
<keyword evidence="11" id="KW-1185">Reference proteome</keyword>
<feature type="site" description="Lowers pKa of active site Cys" evidence="8">
    <location>
        <position position="150"/>
    </location>
</feature>
<dbReference type="Proteomes" id="UP000054270">
    <property type="component" value="Unassembled WGS sequence"/>
</dbReference>
<dbReference type="EC" id="2.3.1.181" evidence="5"/>
<dbReference type="OrthoDB" id="19908at2759"/>
<dbReference type="Gene3D" id="3.30.930.10">
    <property type="entry name" value="Bira Bifunctional Protein, Domain 2"/>
    <property type="match status" value="1"/>
</dbReference>
<reference evidence="11" key="1">
    <citation type="submission" date="2014-04" db="EMBL/GenBank/DDBJ databases">
        <title>Evolutionary Origins and Diversification of the Mycorrhizal Mutualists.</title>
        <authorList>
            <consortium name="DOE Joint Genome Institute"/>
            <consortium name="Mycorrhizal Genomics Consortium"/>
            <person name="Kohler A."/>
            <person name="Kuo A."/>
            <person name="Nagy L.G."/>
            <person name="Floudas D."/>
            <person name="Copeland A."/>
            <person name="Barry K.W."/>
            <person name="Cichocki N."/>
            <person name="Veneault-Fourrey C."/>
            <person name="LaButti K."/>
            <person name="Lindquist E.A."/>
            <person name="Lipzen A."/>
            <person name="Lundell T."/>
            <person name="Morin E."/>
            <person name="Murat C."/>
            <person name="Riley R."/>
            <person name="Ohm R."/>
            <person name="Sun H."/>
            <person name="Tunlid A."/>
            <person name="Henrissat B."/>
            <person name="Grigoriev I.V."/>
            <person name="Hibbett D.S."/>
            <person name="Martin F."/>
        </authorList>
    </citation>
    <scope>NUCLEOTIDE SEQUENCE [LARGE SCALE GENOMIC DNA]</scope>
    <source>
        <strain evidence="11">FD-334 SS-4</strain>
    </source>
</reference>
<gene>
    <name evidence="10" type="ORF">HYPSUDRAFT_37254</name>
</gene>
<organism evidence="10 11">
    <name type="scientific">Hypholoma sublateritium (strain FD-334 SS-4)</name>
    <dbReference type="NCBI Taxonomy" id="945553"/>
    <lineage>
        <taxon>Eukaryota</taxon>
        <taxon>Fungi</taxon>
        <taxon>Dikarya</taxon>
        <taxon>Basidiomycota</taxon>
        <taxon>Agaricomycotina</taxon>
        <taxon>Agaricomycetes</taxon>
        <taxon>Agaricomycetidae</taxon>
        <taxon>Agaricales</taxon>
        <taxon>Agaricineae</taxon>
        <taxon>Strophariaceae</taxon>
        <taxon>Hypholoma</taxon>
    </lineage>
</organism>
<dbReference type="PROSITE" id="PS51733">
    <property type="entry name" value="BPL_LPL_CATALYTIC"/>
    <property type="match status" value="1"/>
</dbReference>
<evidence type="ECO:0000256" key="4">
    <source>
        <dbReference type="ARBA" id="ARBA00023315"/>
    </source>
</evidence>
<accession>A0A0D2Q2K4</accession>
<dbReference type="InterPro" id="IPR020605">
    <property type="entry name" value="Octanoyltransferase_CS"/>
</dbReference>
<dbReference type="AlphaFoldDB" id="A0A0D2Q2K4"/>
<dbReference type="PANTHER" id="PTHR10993:SF7">
    <property type="entry name" value="LIPOYLTRANSFERASE 2, MITOCHONDRIAL-RELATED"/>
    <property type="match status" value="1"/>
</dbReference>
<evidence type="ECO:0000259" key="9">
    <source>
        <dbReference type="PROSITE" id="PS51733"/>
    </source>
</evidence>
<evidence type="ECO:0000256" key="6">
    <source>
        <dbReference type="PIRSR" id="PIRSR016262-1"/>
    </source>
</evidence>
<protein>
    <recommendedName>
        <fullName evidence="5">Octanoyltransferase</fullName>
        <ecNumber evidence="5">2.3.1.181</ecNumber>
    </recommendedName>
</protein>
<feature type="binding site" evidence="7">
    <location>
        <begin position="153"/>
        <end position="155"/>
    </location>
    <ligand>
        <name>substrate</name>
    </ligand>
</feature>
<evidence type="ECO:0000313" key="11">
    <source>
        <dbReference type="Proteomes" id="UP000054270"/>
    </source>
</evidence>
<sequence>MSLPPILYHHFLRPLPYTPTWNLQERIHQLQLALRHSSSHPDVLLLLEHRPTYTSGRRQTEPDIHDERLRLENLGADFVPATRGGQLTYHGPGQIVGYPLLDLSRYTPTMGARDYVCRIQKILQRHLRDAHGIVHSPSEHTGVFLDPTTKIASIGVQVRHRLTSHGFAINVTHEPLPWFDKIVACGLDDVRAGSIASKLGRRVDVGGEIPGLVQQFGDIFERNMVKMDMENTGEIGKAILQLEKEAEAAGDWQVEPQEHK</sequence>
<dbReference type="InterPro" id="IPR004143">
    <property type="entry name" value="BPL_LPL_catalytic"/>
</dbReference>
<dbReference type="InterPro" id="IPR000544">
    <property type="entry name" value="Octanoyltransferase"/>
</dbReference>
<dbReference type="SUPFAM" id="SSF55681">
    <property type="entry name" value="Class II aaRS and biotin synthetases"/>
    <property type="match status" value="1"/>
</dbReference>
<comment type="function">
    <text evidence="5">Catalyzes the transfer of endogenously produced octanoic acid from octanoyl-acyl-carrier-protein onto the lipoyl domains of lipoate-dependent enzymes. Lipoyl-ACP can also act as a substrate although octanoyl-ACP is likely to be the physiological substrate.</text>
</comment>
<proteinExistence type="inferred from homology"/>
<dbReference type="PANTHER" id="PTHR10993">
    <property type="entry name" value="OCTANOYLTRANSFERASE"/>
    <property type="match status" value="1"/>
</dbReference>
<evidence type="ECO:0000313" key="10">
    <source>
        <dbReference type="EMBL" id="KJA25780.1"/>
    </source>
</evidence>
<dbReference type="GO" id="GO:0009249">
    <property type="term" value="P:protein lipoylation"/>
    <property type="evidence" value="ECO:0007669"/>
    <property type="project" value="InterPro"/>
</dbReference>
<evidence type="ECO:0000256" key="8">
    <source>
        <dbReference type="PIRSR" id="PIRSR016262-3"/>
    </source>
</evidence>
<keyword evidence="3 5" id="KW-0808">Transferase</keyword>
<dbReference type="GO" id="GO:0033819">
    <property type="term" value="F:lipoyl(octanoyl) transferase activity"/>
    <property type="evidence" value="ECO:0007669"/>
    <property type="project" value="UniProtKB-EC"/>
</dbReference>
<feature type="binding site" evidence="7">
    <location>
        <begin position="166"/>
        <end position="168"/>
    </location>
    <ligand>
        <name>substrate</name>
    </ligand>
</feature>
<comment type="similarity">
    <text evidence="2 5">Belongs to the LipB family.</text>
</comment>
<name>A0A0D2Q2K4_HYPSF</name>
<dbReference type="OMA" id="PPMGIRD"/>
<dbReference type="STRING" id="945553.A0A0D2Q2K4"/>
<dbReference type="PIRSF" id="PIRSF016262">
    <property type="entry name" value="LPLase"/>
    <property type="match status" value="1"/>
</dbReference>
<evidence type="ECO:0000256" key="3">
    <source>
        <dbReference type="ARBA" id="ARBA00022679"/>
    </source>
</evidence>
<evidence type="ECO:0000256" key="1">
    <source>
        <dbReference type="ARBA" id="ARBA00004821"/>
    </source>
</evidence>
<dbReference type="NCBIfam" id="TIGR00214">
    <property type="entry name" value="lipB"/>
    <property type="match status" value="1"/>
</dbReference>
<keyword evidence="4 5" id="KW-0012">Acyltransferase</keyword>
<dbReference type="Pfam" id="PF21948">
    <property type="entry name" value="LplA-B_cat"/>
    <property type="match status" value="1"/>
</dbReference>
<evidence type="ECO:0000256" key="7">
    <source>
        <dbReference type="PIRSR" id="PIRSR016262-2"/>
    </source>
</evidence>